<dbReference type="EMBL" id="BKCP01004961">
    <property type="protein sequence ID" value="GER35316.1"/>
    <property type="molecule type" value="Genomic_DNA"/>
</dbReference>
<gene>
    <name evidence="2" type="ORF">STAS_11586</name>
</gene>
<protein>
    <submittedName>
        <fullName evidence="2">Multidrug resistance-associated protein 1</fullName>
    </submittedName>
</protein>
<reference evidence="3" key="1">
    <citation type="journal article" date="2019" name="Curr. Biol.">
        <title>Genome Sequence of Striga asiatica Provides Insight into the Evolution of Plant Parasitism.</title>
        <authorList>
            <person name="Yoshida S."/>
            <person name="Kim S."/>
            <person name="Wafula E.K."/>
            <person name="Tanskanen J."/>
            <person name="Kim Y.M."/>
            <person name="Honaas L."/>
            <person name="Yang Z."/>
            <person name="Spallek T."/>
            <person name="Conn C.E."/>
            <person name="Ichihashi Y."/>
            <person name="Cheong K."/>
            <person name="Cui S."/>
            <person name="Der J.P."/>
            <person name="Gundlach H."/>
            <person name="Jiao Y."/>
            <person name="Hori C."/>
            <person name="Ishida J.K."/>
            <person name="Kasahara H."/>
            <person name="Kiba T."/>
            <person name="Kim M.S."/>
            <person name="Koo N."/>
            <person name="Laohavisit A."/>
            <person name="Lee Y.H."/>
            <person name="Lumba S."/>
            <person name="McCourt P."/>
            <person name="Mortimer J.C."/>
            <person name="Mutuku J.M."/>
            <person name="Nomura T."/>
            <person name="Sasaki-Sekimoto Y."/>
            <person name="Seto Y."/>
            <person name="Wang Y."/>
            <person name="Wakatake T."/>
            <person name="Sakakibara H."/>
            <person name="Demura T."/>
            <person name="Yamaguchi S."/>
            <person name="Yoneyama K."/>
            <person name="Manabe R.I."/>
            <person name="Nelson D.C."/>
            <person name="Schulman A.H."/>
            <person name="Timko M.P."/>
            <person name="dePamphilis C.W."/>
            <person name="Choi D."/>
            <person name="Shirasu K."/>
        </authorList>
    </citation>
    <scope>NUCLEOTIDE SEQUENCE [LARGE SCALE GENOMIC DNA]</scope>
    <source>
        <strain evidence="3">cv. UVA1</strain>
    </source>
</reference>
<keyword evidence="3" id="KW-1185">Reference proteome</keyword>
<organism evidence="2 3">
    <name type="scientific">Striga asiatica</name>
    <name type="common">Asiatic witchweed</name>
    <name type="synonym">Buchnera asiatica</name>
    <dbReference type="NCBI Taxonomy" id="4170"/>
    <lineage>
        <taxon>Eukaryota</taxon>
        <taxon>Viridiplantae</taxon>
        <taxon>Streptophyta</taxon>
        <taxon>Embryophyta</taxon>
        <taxon>Tracheophyta</taxon>
        <taxon>Spermatophyta</taxon>
        <taxon>Magnoliopsida</taxon>
        <taxon>eudicotyledons</taxon>
        <taxon>Gunneridae</taxon>
        <taxon>Pentapetalae</taxon>
        <taxon>asterids</taxon>
        <taxon>lamiids</taxon>
        <taxon>Lamiales</taxon>
        <taxon>Orobanchaceae</taxon>
        <taxon>Buchnereae</taxon>
        <taxon>Striga</taxon>
    </lineage>
</organism>
<dbReference type="AlphaFoldDB" id="A0A5A7PRQ1"/>
<name>A0A5A7PRQ1_STRAF</name>
<sequence length="176" mass="19072">MTRRVRPHVLVHVTTFLFVLVVSFLDRDGVAFRPHPRCLITAARGLGGRLGRWGVEVPSAHGARAVVPEPEVHALFMEHVIARGQQPEDVIALKLNEAYGTLEPVLFLSEALDGRVGEGGERADKNRVEACSGCIRGGRGSGTRAIPCGAAMEARARAEKVATEIDGEENQEEDKE</sequence>
<keyword evidence="1" id="KW-0732">Signal</keyword>
<feature type="signal peptide" evidence="1">
    <location>
        <begin position="1"/>
        <end position="31"/>
    </location>
</feature>
<feature type="chain" id="PRO_5022849167" evidence="1">
    <location>
        <begin position="32"/>
        <end position="176"/>
    </location>
</feature>
<accession>A0A5A7PRQ1</accession>
<proteinExistence type="predicted"/>
<comment type="caution">
    <text evidence="2">The sequence shown here is derived from an EMBL/GenBank/DDBJ whole genome shotgun (WGS) entry which is preliminary data.</text>
</comment>
<dbReference type="Proteomes" id="UP000325081">
    <property type="component" value="Unassembled WGS sequence"/>
</dbReference>
<evidence type="ECO:0000313" key="2">
    <source>
        <dbReference type="EMBL" id="GER35316.1"/>
    </source>
</evidence>
<evidence type="ECO:0000256" key="1">
    <source>
        <dbReference type="SAM" id="SignalP"/>
    </source>
</evidence>
<evidence type="ECO:0000313" key="3">
    <source>
        <dbReference type="Proteomes" id="UP000325081"/>
    </source>
</evidence>